<keyword evidence="1" id="KW-0472">Membrane</keyword>
<evidence type="ECO:0000313" key="2">
    <source>
        <dbReference type="EMBL" id="VAX40724.1"/>
    </source>
</evidence>
<name>A0A3B1DWR2_9ZZZZ</name>
<gene>
    <name evidence="2" type="ORF">MNBD_PLANCTO02-3047</name>
</gene>
<evidence type="ECO:0000256" key="1">
    <source>
        <dbReference type="SAM" id="Phobius"/>
    </source>
</evidence>
<feature type="transmembrane region" description="Helical" evidence="1">
    <location>
        <begin position="40"/>
        <end position="60"/>
    </location>
</feature>
<dbReference type="AlphaFoldDB" id="A0A3B1DWR2"/>
<protein>
    <submittedName>
        <fullName evidence="2">Uncharacterized protein</fullName>
    </submittedName>
</protein>
<dbReference type="EMBL" id="UOGL01000475">
    <property type="protein sequence ID" value="VAX40724.1"/>
    <property type="molecule type" value="Genomic_DNA"/>
</dbReference>
<accession>A0A3B1DWR2</accession>
<organism evidence="2">
    <name type="scientific">hydrothermal vent metagenome</name>
    <dbReference type="NCBI Taxonomy" id="652676"/>
    <lineage>
        <taxon>unclassified sequences</taxon>
        <taxon>metagenomes</taxon>
        <taxon>ecological metagenomes</taxon>
    </lineage>
</organism>
<feature type="transmembrane region" description="Helical" evidence="1">
    <location>
        <begin position="15"/>
        <end position="34"/>
    </location>
</feature>
<reference evidence="2" key="1">
    <citation type="submission" date="2018-06" db="EMBL/GenBank/DDBJ databases">
        <authorList>
            <person name="Zhirakovskaya E."/>
        </authorList>
    </citation>
    <scope>NUCLEOTIDE SEQUENCE</scope>
</reference>
<sequence length="75" mass="8296">ALSLWGMILLWKTEYGRVFQGLIATSIFAIGATWSVEGRFLVPLLFLIHVLAAIGCWAILKQGITWVTILFSSGE</sequence>
<feature type="non-terminal residue" evidence="2">
    <location>
        <position position="1"/>
    </location>
</feature>
<keyword evidence="1" id="KW-0812">Transmembrane</keyword>
<proteinExistence type="predicted"/>
<keyword evidence="1" id="KW-1133">Transmembrane helix</keyword>